<dbReference type="Proteomes" id="UP001206895">
    <property type="component" value="Unassembled WGS sequence"/>
</dbReference>
<organism evidence="2 3">
    <name type="scientific">Williamsia maris</name>
    <dbReference type="NCBI Taxonomy" id="72806"/>
    <lineage>
        <taxon>Bacteria</taxon>
        <taxon>Bacillati</taxon>
        <taxon>Actinomycetota</taxon>
        <taxon>Actinomycetes</taxon>
        <taxon>Mycobacteriales</taxon>
        <taxon>Nocardiaceae</taxon>
        <taxon>Williamsia</taxon>
    </lineage>
</organism>
<dbReference type="Pfam" id="PF03372">
    <property type="entry name" value="Exo_endo_phos"/>
    <property type="match status" value="1"/>
</dbReference>
<protein>
    <submittedName>
        <fullName evidence="2">Vancomycin resistance protein VanJ</fullName>
    </submittedName>
</protein>
<dbReference type="Gene3D" id="3.60.10.10">
    <property type="entry name" value="Endonuclease/exonuclease/phosphatase"/>
    <property type="match status" value="1"/>
</dbReference>
<feature type="domain" description="Endonuclease/exonuclease/phosphatase" evidence="1">
    <location>
        <begin position="10"/>
        <end position="226"/>
    </location>
</feature>
<dbReference type="SUPFAM" id="SSF56219">
    <property type="entry name" value="DNase I-like"/>
    <property type="match status" value="1"/>
</dbReference>
<evidence type="ECO:0000313" key="2">
    <source>
        <dbReference type="EMBL" id="MCP2176179.1"/>
    </source>
</evidence>
<keyword evidence="3" id="KW-1185">Reference proteome</keyword>
<accession>A0ABT1HDC2</accession>
<proteinExistence type="predicted"/>
<gene>
    <name evidence="2" type="ORF">LX13_001998</name>
</gene>
<dbReference type="InterPro" id="IPR005135">
    <property type="entry name" value="Endo/exonuclease/phosphatase"/>
</dbReference>
<comment type="caution">
    <text evidence="2">The sequence shown here is derived from an EMBL/GenBank/DDBJ whole genome shotgun (WGS) entry which is preliminary data.</text>
</comment>
<dbReference type="InterPro" id="IPR036691">
    <property type="entry name" value="Endo/exonu/phosph_ase_sf"/>
</dbReference>
<dbReference type="EMBL" id="JAMTCJ010000002">
    <property type="protein sequence ID" value="MCP2176179.1"/>
    <property type="molecule type" value="Genomic_DNA"/>
</dbReference>
<sequence>MVGPDEITVGTWNTEWAPGKGIRATMVRERLAAANADVLVVTEGRRDLLPDGGHVADGGDDWGYGQQRDRRKVIAWSRWPLTGIEYITTGGGAGRVISALTAAPTGQIRILAVCIPWSRAHVSTGRRDATAWSEHLDCLDQLEALNAHFDRNVPTVVAGDFNQRVPRGKQPAHVATRLAEVLDPWVVHTAGDVEHGPLIDHIASDLTCTEMRTWPGHSGDHRLSDHSGVVCRLTP</sequence>
<name>A0ABT1HDC2_9NOCA</name>
<reference evidence="2 3" key="1">
    <citation type="submission" date="2022-06" db="EMBL/GenBank/DDBJ databases">
        <title>Genomic Encyclopedia of Archaeal and Bacterial Type Strains, Phase II (KMG-II): from individual species to whole genera.</title>
        <authorList>
            <person name="Goeker M."/>
        </authorList>
    </citation>
    <scope>NUCLEOTIDE SEQUENCE [LARGE SCALE GENOMIC DNA]</scope>
    <source>
        <strain evidence="2 3">DSM 44693</strain>
    </source>
</reference>
<evidence type="ECO:0000313" key="3">
    <source>
        <dbReference type="Proteomes" id="UP001206895"/>
    </source>
</evidence>
<evidence type="ECO:0000259" key="1">
    <source>
        <dbReference type="Pfam" id="PF03372"/>
    </source>
</evidence>
<dbReference type="RefSeq" id="WP_253661193.1">
    <property type="nucleotide sequence ID" value="NZ_BAAAJQ010000001.1"/>
</dbReference>